<dbReference type="InterPro" id="IPR051797">
    <property type="entry name" value="TrmB-like"/>
</dbReference>
<dbReference type="SUPFAM" id="SSF46785">
    <property type="entry name" value="Winged helix' DNA-binding domain"/>
    <property type="match status" value="1"/>
</dbReference>
<evidence type="ECO:0000313" key="3">
    <source>
        <dbReference type="Proteomes" id="UP001235064"/>
    </source>
</evidence>
<dbReference type="RefSeq" id="WP_286289448.1">
    <property type="nucleotide sequence ID" value="NZ_JASXSZ010000004.1"/>
</dbReference>
<dbReference type="EMBL" id="JASXSZ010000004">
    <property type="protein sequence ID" value="MDL9980500.1"/>
    <property type="molecule type" value="Genomic_DNA"/>
</dbReference>
<evidence type="ECO:0000313" key="2">
    <source>
        <dbReference type="EMBL" id="MDL9980500.1"/>
    </source>
</evidence>
<organism evidence="2 3">
    <name type="scientific">Microbacterium candidum</name>
    <dbReference type="NCBI Taxonomy" id="3041922"/>
    <lineage>
        <taxon>Bacteria</taxon>
        <taxon>Bacillati</taxon>
        <taxon>Actinomycetota</taxon>
        <taxon>Actinomycetes</taxon>
        <taxon>Micrococcales</taxon>
        <taxon>Microbacteriaceae</taxon>
        <taxon>Microbacterium</taxon>
    </lineage>
</organism>
<keyword evidence="3" id="KW-1185">Reference proteome</keyword>
<dbReference type="Gene3D" id="1.10.10.10">
    <property type="entry name" value="Winged helix-like DNA-binding domain superfamily/Winged helix DNA-binding domain"/>
    <property type="match status" value="2"/>
</dbReference>
<sequence>MIDDRPLDAMGLDGGHAVVYRRLLAAPAASAAELAAETALSPGSVGQILDELELAGFVARQASSPHRFVASPPSLVMRPLLVEQERRLAAAHETLVELSAVYREGAALRAVPDVVDVVVGADAVRQRLGQLQAAATERVDVFVLSDVALVASDDNLEEERALARGVRYRTIVETGVLERAGFMDAAKQAALDGEEVRVLPALPTRLFIADGDIALLPMASHGPGQADGALLLHKSGLLDLVDATFETSWRAARPLFAEEGRDSAEDRELLSLLMIGLTDAAAAAQLGISLRTIQRRVSELIELAGVSSRFQLGAEAVRRGWL</sequence>
<reference evidence="2 3" key="1">
    <citation type="submission" date="2023-06" db="EMBL/GenBank/DDBJ databases">
        <title>Microbacterium sp. nov., isolated from a waste landfill.</title>
        <authorList>
            <person name="Wen W."/>
        </authorList>
    </citation>
    <scope>NUCLEOTIDE SEQUENCE [LARGE SCALE GENOMIC DNA]</scope>
    <source>
        <strain evidence="2 3">ASV49</strain>
    </source>
</reference>
<dbReference type="InterPro" id="IPR000792">
    <property type="entry name" value="Tscrpt_reg_LuxR_C"/>
</dbReference>
<protein>
    <submittedName>
        <fullName evidence="2">Helix-turn-helix domain-containing protein</fullName>
    </submittedName>
</protein>
<dbReference type="PANTHER" id="PTHR34293">
    <property type="entry name" value="HTH-TYPE TRANSCRIPTIONAL REGULATOR TRMBL2"/>
    <property type="match status" value="1"/>
</dbReference>
<dbReference type="InterPro" id="IPR036388">
    <property type="entry name" value="WH-like_DNA-bd_sf"/>
</dbReference>
<dbReference type="InterPro" id="IPR002831">
    <property type="entry name" value="Tscrpt_reg_TrmB_N"/>
</dbReference>
<dbReference type="PANTHER" id="PTHR34293:SF1">
    <property type="entry name" value="HTH-TYPE TRANSCRIPTIONAL REGULATOR TRMBL2"/>
    <property type="match status" value="1"/>
</dbReference>
<evidence type="ECO:0000259" key="1">
    <source>
        <dbReference type="SMART" id="SM00421"/>
    </source>
</evidence>
<feature type="domain" description="HTH luxR-type" evidence="1">
    <location>
        <begin position="259"/>
        <end position="316"/>
    </location>
</feature>
<proteinExistence type="predicted"/>
<accession>A0ABT7N1B7</accession>
<gene>
    <name evidence="2" type="ORF">QSV35_14250</name>
</gene>
<dbReference type="Proteomes" id="UP001235064">
    <property type="component" value="Unassembled WGS sequence"/>
</dbReference>
<name>A0ABT7N1B7_9MICO</name>
<dbReference type="Pfam" id="PF01978">
    <property type="entry name" value="TrmB"/>
    <property type="match status" value="1"/>
</dbReference>
<dbReference type="InterPro" id="IPR016032">
    <property type="entry name" value="Sig_transdc_resp-reg_C-effctor"/>
</dbReference>
<dbReference type="InterPro" id="IPR036390">
    <property type="entry name" value="WH_DNA-bd_sf"/>
</dbReference>
<dbReference type="SMART" id="SM00421">
    <property type="entry name" value="HTH_LUXR"/>
    <property type="match status" value="1"/>
</dbReference>
<dbReference type="SUPFAM" id="SSF46894">
    <property type="entry name" value="C-terminal effector domain of the bipartite response regulators"/>
    <property type="match status" value="1"/>
</dbReference>
<comment type="caution">
    <text evidence="2">The sequence shown here is derived from an EMBL/GenBank/DDBJ whole genome shotgun (WGS) entry which is preliminary data.</text>
</comment>